<feature type="transmembrane region" description="Helical" evidence="2">
    <location>
        <begin position="302"/>
        <end position="330"/>
    </location>
</feature>
<accession>A0ABS2CM26</accession>
<feature type="transmembrane region" description="Helical" evidence="2">
    <location>
        <begin position="231"/>
        <end position="252"/>
    </location>
</feature>
<dbReference type="RefSeq" id="WP_204131407.1">
    <property type="nucleotide sequence ID" value="NZ_JAFDVD010000012.1"/>
</dbReference>
<dbReference type="EMBL" id="JAFDVD010000012">
    <property type="protein sequence ID" value="MBM6400937.1"/>
    <property type="molecule type" value="Genomic_DNA"/>
</dbReference>
<feature type="transmembrane region" description="Helical" evidence="2">
    <location>
        <begin position="272"/>
        <end position="290"/>
    </location>
</feature>
<evidence type="ECO:0008006" key="5">
    <source>
        <dbReference type="Google" id="ProtNLM"/>
    </source>
</evidence>
<evidence type="ECO:0000313" key="3">
    <source>
        <dbReference type="EMBL" id="MBM6400937.1"/>
    </source>
</evidence>
<dbReference type="Proteomes" id="UP001430172">
    <property type="component" value="Unassembled WGS sequence"/>
</dbReference>
<feature type="transmembrane region" description="Helical" evidence="2">
    <location>
        <begin position="38"/>
        <end position="56"/>
    </location>
</feature>
<proteinExistence type="predicted"/>
<gene>
    <name evidence="3" type="ORF">JQN70_11110</name>
</gene>
<comment type="caution">
    <text evidence="3">The sequence shown here is derived from an EMBL/GenBank/DDBJ whole genome shotgun (WGS) entry which is preliminary data.</text>
</comment>
<keyword evidence="2" id="KW-0472">Membrane</keyword>
<feature type="region of interest" description="Disordered" evidence="1">
    <location>
        <begin position="1"/>
        <end position="30"/>
    </location>
</feature>
<name>A0ABS2CM26_9MICO</name>
<feature type="transmembrane region" description="Helical" evidence="2">
    <location>
        <begin position="139"/>
        <end position="159"/>
    </location>
</feature>
<protein>
    <recommendedName>
        <fullName evidence="5">Glycosyltransferase RgtA/B/C/D-like domain-containing protein</fullName>
    </recommendedName>
</protein>
<feature type="transmembrane region" description="Helical" evidence="2">
    <location>
        <begin position="194"/>
        <end position="219"/>
    </location>
</feature>
<feature type="transmembrane region" description="Helical" evidence="2">
    <location>
        <begin position="113"/>
        <end position="132"/>
    </location>
</feature>
<reference evidence="3" key="1">
    <citation type="submission" date="2021-02" db="EMBL/GenBank/DDBJ databases">
        <title>Phycicoccus sp. MQZ13P-5T, whole genome shotgun sequence.</title>
        <authorList>
            <person name="Tuo L."/>
        </authorList>
    </citation>
    <scope>NUCLEOTIDE SEQUENCE</scope>
    <source>
        <strain evidence="3">MQZ13P-5</strain>
    </source>
</reference>
<keyword evidence="2" id="KW-1133">Transmembrane helix</keyword>
<sequence length="486" mass="51040">MDQARPARVPVADRPGPETGGRVEGSRRASGLPLTGRLAPAVLLVVVAAVQTLHAVDDPDTWWHLRTGADLRRSFELVGPDPWSPFTTHEWIRHQWLGDLLMVTVHDVAGLPGIAWLVTAFSVVTVLAVYAVARRRASVLVATAVAVAALVGASMTLSARPQSISLPLTVIAAGAWLSTVRDLRARWWLVPLTWVWACCHGFWFLVPALGVVVAVGLVLERAPWRAVGRAVALAGACLAAAALTPVGPRLLVAPFEVGPITGFIEEWRPPPAGAPAFVAVCVMAGLVVLLRTVGEPPHWAEVGVLVVAGYLAVAHGRTVSLAALLLVPPLASALQERLPFVRERVGRGEVAALAAASAVGLGLTAVLAPAQGGTPDGFPTALSPRLSALPAGTVVCDDYDAGGWLWWAHPDLVPVIDGRTELYTPADLRAYAGFAAGGPGTEAEVRRRGCTAALLRDPSPAADSLQDLGWRLDGRADGWQLLRPGG</sequence>
<evidence type="ECO:0000256" key="2">
    <source>
        <dbReference type="SAM" id="Phobius"/>
    </source>
</evidence>
<keyword evidence="4" id="KW-1185">Reference proteome</keyword>
<evidence type="ECO:0000313" key="4">
    <source>
        <dbReference type="Proteomes" id="UP001430172"/>
    </source>
</evidence>
<organism evidence="3 4">
    <name type="scientific">Phycicoccus sonneratiae</name>
    <dbReference type="NCBI Taxonomy" id="2807628"/>
    <lineage>
        <taxon>Bacteria</taxon>
        <taxon>Bacillati</taxon>
        <taxon>Actinomycetota</taxon>
        <taxon>Actinomycetes</taxon>
        <taxon>Micrococcales</taxon>
        <taxon>Intrasporangiaceae</taxon>
        <taxon>Phycicoccus</taxon>
    </lineage>
</organism>
<evidence type="ECO:0000256" key="1">
    <source>
        <dbReference type="SAM" id="MobiDB-lite"/>
    </source>
</evidence>
<keyword evidence="2" id="KW-0812">Transmembrane</keyword>